<dbReference type="InterPro" id="IPR000276">
    <property type="entry name" value="GPCR_Rhodpsn"/>
</dbReference>
<evidence type="ECO:0000313" key="13">
    <source>
        <dbReference type="RefSeq" id="XP_018323384.1"/>
    </source>
</evidence>
<dbReference type="PANTHER" id="PTHR46641:SF22">
    <property type="entry name" value="PROCTOLIN RECEPTOR, ISOFORM A"/>
    <property type="match status" value="1"/>
</dbReference>
<sequence>MIDASERFLVNSRFWIQRVLVPIAVFIGVGGNVVSVIVLTRRRMRNSTNVYLTALAVADLIYLFFVLILSFEHYPNIHDIKYSLFWRFYGISHWFCDAASSTSVWLTVSFTIERYVAVCHPIRGKVLCTERRAKTIIWIISLLCFVFTATTPLEHQLKLEKICIQKMCTANNNNNNVNNNNNNNNGHRDTESLIASVVPNTSFTIQNNISPNDSSEWNCISEVLLNNITKEQNGDSVKNVLKIKSERNKDLLTITAKKNSFQPENNNNTNETSNSAHPDWKRKKQARKKGESNLILEYPEEENANNNETNCNDNENGLLQTFLFSGELTDDQYSNETIENFTSTADADKELYVPSYFMKENETCCYNTSYIDTELTKLGKNKTYQKVYYWFSSIVFGLLPLVLIATFNCFLVNAVYKSQKQRKVMTNSQDQMSQSQENRITLLLIGVVVLFLVCQTPTASFLIYDAFDETKDTYSRNIKKGLGNIFNFLITLNASCNFILYCVLSDKFRRTFKIVFCSRGLSRQDTLITLTGGSRTASQRFHSQRNLIKRGTSEYVPRTPRNLETQSLNSIPRTKSLLQRQLGKAKTRDLHV</sequence>
<evidence type="ECO:0000256" key="3">
    <source>
        <dbReference type="ARBA" id="ARBA00022692"/>
    </source>
</evidence>
<evidence type="ECO:0000313" key="10">
    <source>
        <dbReference type="RefSeq" id="XP_018323381.1"/>
    </source>
</evidence>
<dbReference type="PRINTS" id="PR00237">
    <property type="entry name" value="GPCRRHODOPSN"/>
</dbReference>
<feature type="transmembrane region" description="Helical" evidence="7">
    <location>
        <begin position="20"/>
        <end position="39"/>
    </location>
</feature>
<dbReference type="STRING" id="224129.A0A1W4WTB9"/>
<evidence type="ECO:0000256" key="6">
    <source>
        <dbReference type="SAM" id="MobiDB-lite"/>
    </source>
</evidence>
<dbReference type="AlphaFoldDB" id="A0A1W4WTB9"/>
<reference evidence="10 11" key="1">
    <citation type="submission" date="2025-04" db="UniProtKB">
        <authorList>
            <consortium name="RefSeq"/>
        </authorList>
    </citation>
    <scope>IDENTIFICATION</scope>
    <source>
        <tissue evidence="10 11">Entire body</tissue>
    </source>
</reference>
<name>A0A1W4WTB9_AGRPL</name>
<protein>
    <submittedName>
        <fullName evidence="10 11">Uncharacterized protein LOC108735748</fullName>
    </submittedName>
</protein>
<feature type="domain" description="G-protein coupled receptors family 1 profile" evidence="8">
    <location>
        <begin position="31"/>
        <end position="501"/>
    </location>
</feature>
<dbReference type="RefSeq" id="XP_018323381.1">
    <property type="nucleotide sequence ID" value="XM_018467879.2"/>
</dbReference>
<dbReference type="SUPFAM" id="SSF81321">
    <property type="entry name" value="Family A G protein-coupled receptor-like"/>
    <property type="match status" value="2"/>
</dbReference>
<evidence type="ECO:0000256" key="4">
    <source>
        <dbReference type="ARBA" id="ARBA00022989"/>
    </source>
</evidence>
<dbReference type="Pfam" id="PF00001">
    <property type="entry name" value="7tm_1"/>
    <property type="match status" value="1"/>
</dbReference>
<comment type="similarity">
    <text evidence="2">Belongs to the G-protein coupled receptor 1 family.</text>
</comment>
<keyword evidence="3 7" id="KW-0812">Transmembrane</keyword>
<feature type="transmembrane region" description="Helical" evidence="7">
    <location>
        <begin position="387"/>
        <end position="416"/>
    </location>
</feature>
<feature type="region of interest" description="Disordered" evidence="6">
    <location>
        <begin position="254"/>
        <end position="288"/>
    </location>
</feature>
<evidence type="ECO:0000313" key="12">
    <source>
        <dbReference type="RefSeq" id="XP_018323383.1"/>
    </source>
</evidence>
<proteinExistence type="inferred from homology"/>
<dbReference type="PANTHER" id="PTHR46641">
    <property type="entry name" value="FMRFAMIDE RECEPTOR-RELATED"/>
    <property type="match status" value="1"/>
</dbReference>
<evidence type="ECO:0000313" key="9">
    <source>
        <dbReference type="Proteomes" id="UP000192223"/>
    </source>
</evidence>
<feature type="transmembrane region" description="Helical" evidence="7">
    <location>
        <begin position="91"/>
        <end position="112"/>
    </location>
</feature>
<dbReference type="GeneID" id="108735748"/>
<evidence type="ECO:0000259" key="8">
    <source>
        <dbReference type="PROSITE" id="PS50262"/>
    </source>
</evidence>
<dbReference type="OrthoDB" id="10011262at2759"/>
<evidence type="ECO:0000256" key="5">
    <source>
        <dbReference type="ARBA" id="ARBA00023136"/>
    </source>
</evidence>
<dbReference type="CTD" id="31408"/>
<dbReference type="InterPro" id="IPR017452">
    <property type="entry name" value="GPCR_Rhodpsn_7TM"/>
</dbReference>
<feature type="compositionally biased region" description="Low complexity" evidence="6">
    <location>
        <begin position="264"/>
        <end position="275"/>
    </location>
</feature>
<dbReference type="GO" id="GO:0016020">
    <property type="term" value="C:membrane"/>
    <property type="evidence" value="ECO:0007669"/>
    <property type="project" value="UniProtKB-SubCell"/>
</dbReference>
<dbReference type="PROSITE" id="PS50262">
    <property type="entry name" value="G_PROTEIN_RECEP_F1_2"/>
    <property type="match status" value="1"/>
</dbReference>
<accession>A0A1W4WTB9</accession>
<dbReference type="InterPro" id="IPR052954">
    <property type="entry name" value="GPCR-Ligand_Int"/>
</dbReference>
<gene>
    <name evidence="10 11 12 13" type="primary">LOC108735748</name>
</gene>
<keyword evidence="4 7" id="KW-1133">Transmembrane helix</keyword>
<dbReference type="InterPro" id="IPR019427">
    <property type="entry name" value="7TM_GPCR_serpentine_rcpt_Srw"/>
</dbReference>
<feature type="transmembrane region" description="Helical" evidence="7">
    <location>
        <begin position="440"/>
        <end position="464"/>
    </location>
</feature>
<dbReference type="GO" id="GO:0008528">
    <property type="term" value="F:G protein-coupled peptide receptor activity"/>
    <property type="evidence" value="ECO:0007669"/>
    <property type="project" value="InterPro"/>
</dbReference>
<dbReference type="Gene3D" id="1.20.1070.10">
    <property type="entry name" value="Rhodopsin 7-helix transmembrane proteins"/>
    <property type="match status" value="2"/>
</dbReference>
<dbReference type="Pfam" id="PF10324">
    <property type="entry name" value="7TM_GPCR_Srw"/>
    <property type="match status" value="1"/>
</dbReference>
<dbReference type="RefSeq" id="XP_018323384.1">
    <property type="nucleotide sequence ID" value="XM_018467882.2"/>
</dbReference>
<dbReference type="Proteomes" id="UP000192223">
    <property type="component" value="Unplaced"/>
</dbReference>
<dbReference type="RefSeq" id="XP_018323383.1">
    <property type="nucleotide sequence ID" value="XM_018467881.2"/>
</dbReference>
<feature type="transmembrane region" description="Helical" evidence="7">
    <location>
        <begin position="51"/>
        <end position="71"/>
    </location>
</feature>
<feature type="transmembrane region" description="Helical" evidence="7">
    <location>
        <begin position="133"/>
        <end position="153"/>
    </location>
</feature>
<dbReference type="RefSeq" id="XP_018323382.1">
    <property type="nucleotide sequence ID" value="XM_018467880.2"/>
</dbReference>
<dbReference type="CDD" id="cd14978">
    <property type="entry name" value="7tmA_FMRFamide_R-like"/>
    <property type="match status" value="2"/>
</dbReference>
<keyword evidence="5 7" id="KW-0472">Membrane</keyword>
<keyword evidence="9" id="KW-1185">Reference proteome</keyword>
<evidence type="ECO:0000256" key="1">
    <source>
        <dbReference type="ARBA" id="ARBA00004370"/>
    </source>
</evidence>
<evidence type="ECO:0000313" key="11">
    <source>
        <dbReference type="RefSeq" id="XP_018323382.1"/>
    </source>
</evidence>
<evidence type="ECO:0000256" key="7">
    <source>
        <dbReference type="SAM" id="Phobius"/>
    </source>
</evidence>
<organism evidence="9 12">
    <name type="scientific">Agrilus planipennis</name>
    <name type="common">Emerald ash borer</name>
    <name type="synonym">Agrilus marcopoli</name>
    <dbReference type="NCBI Taxonomy" id="224129"/>
    <lineage>
        <taxon>Eukaryota</taxon>
        <taxon>Metazoa</taxon>
        <taxon>Ecdysozoa</taxon>
        <taxon>Arthropoda</taxon>
        <taxon>Hexapoda</taxon>
        <taxon>Insecta</taxon>
        <taxon>Pterygota</taxon>
        <taxon>Neoptera</taxon>
        <taxon>Endopterygota</taxon>
        <taxon>Coleoptera</taxon>
        <taxon>Polyphaga</taxon>
        <taxon>Elateriformia</taxon>
        <taxon>Buprestoidea</taxon>
        <taxon>Buprestidae</taxon>
        <taxon>Agrilinae</taxon>
        <taxon>Agrilus</taxon>
    </lineage>
</organism>
<dbReference type="KEGG" id="apln:108735748"/>
<feature type="transmembrane region" description="Helical" evidence="7">
    <location>
        <begin position="484"/>
        <end position="504"/>
    </location>
</feature>
<evidence type="ECO:0000256" key="2">
    <source>
        <dbReference type="ARBA" id="ARBA00010663"/>
    </source>
</evidence>
<comment type="subcellular location">
    <subcellularLocation>
        <location evidence="1">Membrane</location>
    </subcellularLocation>
</comment>